<comment type="similarity">
    <text evidence="1">Belongs to the polyphosphate kinase 2 (PPK2) family. Class I subfamily.</text>
</comment>
<keyword evidence="2 5" id="KW-0808">Transferase</keyword>
<dbReference type="InterPro" id="IPR027417">
    <property type="entry name" value="P-loop_NTPase"/>
</dbReference>
<dbReference type="RefSeq" id="WP_020214649.1">
    <property type="nucleotide sequence ID" value="NZ_JRLX01000020.1"/>
</dbReference>
<dbReference type="PANTHER" id="PTHR34383">
    <property type="entry name" value="POLYPHOSPHATE:AMP PHOSPHOTRANSFERASE-RELATED"/>
    <property type="match status" value="1"/>
</dbReference>
<dbReference type="InterPro" id="IPR016898">
    <property type="entry name" value="Polyphosphate_phosphotransfera"/>
</dbReference>
<dbReference type="AlphaFoldDB" id="A0A0A2M1K6"/>
<evidence type="ECO:0000313" key="5">
    <source>
        <dbReference type="EMBL" id="KGO85501.1"/>
    </source>
</evidence>
<evidence type="ECO:0000256" key="1">
    <source>
        <dbReference type="ARBA" id="ARBA00009924"/>
    </source>
</evidence>
<keyword evidence="3" id="KW-0418">Kinase</keyword>
<organism evidence="5 6">
    <name type="scientific">Flavobacterium rivuli WB 3.3-2 = DSM 21788</name>
    <dbReference type="NCBI Taxonomy" id="1121895"/>
    <lineage>
        <taxon>Bacteria</taxon>
        <taxon>Pseudomonadati</taxon>
        <taxon>Bacteroidota</taxon>
        <taxon>Flavobacteriia</taxon>
        <taxon>Flavobacteriales</taxon>
        <taxon>Flavobacteriaceae</taxon>
        <taxon>Flavobacterium</taxon>
    </lineage>
</organism>
<dbReference type="Pfam" id="PF03976">
    <property type="entry name" value="PPK2"/>
    <property type="match status" value="1"/>
</dbReference>
<feature type="domain" description="Polyphosphate kinase-2-related" evidence="4">
    <location>
        <begin position="28"/>
        <end position="269"/>
    </location>
</feature>
<dbReference type="EMBL" id="JRLX01000020">
    <property type="protein sequence ID" value="KGO85501.1"/>
    <property type="molecule type" value="Genomic_DNA"/>
</dbReference>
<dbReference type="InterPro" id="IPR022488">
    <property type="entry name" value="PPK2-related"/>
</dbReference>
<dbReference type="InterPro" id="IPR022300">
    <property type="entry name" value="PPK2-rel_1"/>
</dbReference>
<proteinExistence type="inferred from homology"/>
<dbReference type="Gene3D" id="3.40.50.300">
    <property type="entry name" value="P-loop containing nucleotide triphosphate hydrolases"/>
    <property type="match status" value="1"/>
</dbReference>
<dbReference type="GO" id="GO:0008976">
    <property type="term" value="F:polyphosphate kinase activity"/>
    <property type="evidence" value="ECO:0007669"/>
    <property type="project" value="InterPro"/>
</dbReference>
<gene>
    <name evidence="5" type="ORF">Q765_15880</name>
</gene>
<evidence type="ECO:0000259" key="4">
    <source>
        <dbReference type="Pfam" id="PF03976"/>
    </source>
</evidence>
<accession>A0A0A2M1K6</accession>
<evidence type="ECO:0000256" key="2">
    <source>
        <dbReference type="ARBA" id="ARBA00022679"/>
    </source>
</evidence>
<name>A0A0A2M1K6_9FLAO</name>
<dbReference type="STRING" id="1121895.GCA_000378485_03473"/>
<dbReference type="Proteomes" id="UP000030152">
    <property type="component" value="Unassembled WGS sequence"/>
</dbReference>
<dbReference type="eggNOG" id="COG2326">
    <property type="taxonomic scope" value="Bacteria"/>
</dbReference>
<comment type="caution">
    <text evidence="5">The sequence shown here is derived from an EMBL/GenBank/DDBJ whole genome shotgun (WGS) entry which is preliminary data.</text>
</comment>
<dbReference type="SUPFAM" id="SSF52540">
    <property type="entry name" value="P-loop containing nucleoside triphosphate hydrolases"/>
    <property type="match status" value="1"/>
</dbReference>
<evidence type="ECO:0000256" key="3">
    <source>
        <dbReference type="ARBA" id="ARBA00022777"/>
    </source>
</evidence>
<dbReference type="GO" id="GO:0006797">
    <property type="term" value="P:polyphosphate metabolic process"/>
    <property type="evidence" value="ECO:0007669"/>
    <property type="project" value="InterPro"/>
</dbReference>
<dbReference type="PIRSF" id="PIRSF028756">
    <property type="entry name" value="PPK2_prd"/>
    <property type="match status" value="1"/>
</dbReference>
<dbReference type="PANTHER" id="PTHR34383:SF3">
    <property type="entry name" value="POLYPHOSPHATE:AMP PHOSPHOTRANSFERASE"/>
    <property type="match status" value="1"/>
</dbReference>
<keyword evidence="6" id="KW-1185">Reference proteome</keyword>
<protein>
    <submittedName>
        <fullName evidence="5">Phosphate:nucleotide phosphotransferase</fullName>
    </submittedName>
</protein>
<dbReference type="NCBIfam" id="TIGR03709">
    <property type="entry name" value="PPK2_rel_1"/>
    <property type="match status" value="1"/>
</dbReference>
<sequence>MKSLHTKDFKVNDSFSIAGSPTTLNNKASDDDKKDALKDISKKLGELQDKMYANNRYGVLIVLQGMDTSGKDSLIREVFKNFNARGVNVFSFKQPTSAELEHDYLWRHYIALPDRGKFAVFNRSHYENVLVTRVHPEYILNENLPGIEKVEDIPATIWEDRYKQINNFEKHLAQNGTIILKFFLNISKEEQRQRLLRRLDLKKHNWKFAPGDLTERNYWKDYQKYYEEAINNTSKEHAPWYVIPADDKKMARLLVAKTILDELEKYDIKEPEVNEEVTENINKYIEILNNEK</sequence>
<dbReference type="OrthoDB" id="9775224at2"/>
<reference evidence="5 6" key="1">
    <citation type="submission" date="2013-09" db="EMBL/GenBank/DDBJ databases">
        <authorList>
            <person name="Zeng Z."/>
            <person name="Chen C."/>
        </authorList>
    </citation>
    <scope>NUCLEOTIDE SEQUENCE [LARGE SCALE GENOMIC DNA]</scope>
    <source>
        <strain evidence="5 6">WB 3.3-2</strain>
    </source>
</reference>
<evidence type="ECO:0000313" key="6">
    <source>
        <dbReference type="Proteomes" id="UP000030152"/>
    </source>
</evidence>